<sequence length="155" mass="17572">MTMKPVPSGTFSQVVQIRSNQYLPAAPALMPRPLGVKSRVRLPPPHLRVRFCETALPFGPWKPAVYREYNRRSGNHNWTLNKAEHDMLVRLGWKNEGVAWYTSPTGANVYRLYNPRPYHKPKHGRGNGGGEHVYTTSYGEYVSVIRAGWRGEGVA</sequence>
<comment type="caution">
    <text evidence="2">The sequence shown here is derived from an EMBL/GenBank/DDBJ whole genome shotgun (WGS) entry which is preliminary data.</text>
</comment>
<reference evidence="2 3" key="1">
    <citation type="submission" date="2017-07" db="EMBL/GenBank/DDBJ databases">
        <title>Bifidobacterium novel species.</title>
        <authorList>
            <person name="Lugli G.A."/>
            <person name="Milani C."/>
            <person name="Duranti S."/>
            <person name="Mangifesta M."/>
        </authorList>
    </citation>
    <scope>NUCLEOTIDE SEQUENCE [LARGE SCALE GENOMIC DNA]</scope>
    <source>
        <strain evidence="3">Uis1B</strain>
    </source>
</reference>
<organism evidence="2 3">
    <name type="scientific">Bifidobacterium margollesii</name>
    <dbReference type="NCBI Taxonomy" id="2020964"/>
    <lineage>
        <taxon>Bacteria</taxon>
        <taxon>Bacillati</taxon>
        <taxon>Actinomycetota</taxon>
        <taxon>Actinomycetes</taxon>
        <taxon>Bifidobacteriales</taxon>
        <taxon>Bifidobacteriaceae</taxon>
        <taxon>Bifidobacterium</taxon>
    </lineage>
</organism>
<evidence type="ECO:0000313" key="2">
    <source>
        <dbReference type="EMBL" id="PLS30278.1"/>
    </source>
</evidence>
<keyword evidence="3" id="KW-1185">Reference proteome</keyword>
<evidence type="ECO:0000313" key="3">
    <source>
        <dbReference type="Proteomes" id="UP000235050"/>
    </source>
</evidence>
<dbReference type="AlphaFoldDB" id="A0A2N5J7T2"/>
<evidence type="ECO:0000259" key="1">
    <source>
        <dbReference type="Pfam" id="PF18885"/>
    </source>
</evidence>
<protein>
    <submittedName>
        <fullName evidence="2">Internalin</fullName>
    </submittedName>
</protein>
<accession>A0A2N5J7T2</accession>
<dbReference type="Pfam" id="PF18885">
    <property type="entry name" value="DUF5648"/>
    <property type="match status" value="1"/>
</dbReference>
<proteinExistence type="predicted"/>
<feature type="domain" description="DUF5648" evidence="1">
    <location>
        <begin position="64"/>
        <end position="155"/>
    </location>
</feature>
<name>A0A2N5J7T2_9BIFI</name>
<dbReference type="InterPro" id="IPR043708">
    <property type="entry name" value="DUF5648"/>
</dbReference>
<dbReference type="Proteomes" id="UP000235050">
    <property type="component" value="Unassembled WGS sequence"/>
</dbReference>
<dbReference type="EMBL" id="NMWU01000036">
    <property type="protein sequence ID" value="PLS30278.1"/>
    <property type="molecule type" value="Genomic_DNA"/>
</dbReference>
<gene>
    <name evidence="2" type="ORF">Uis1B_1870</name>
</gene>